<reference evidence="1" key="1">
    <citation type="journal article" date="2015" name="Front. Microbiol.">
        <title>Combining genomic sequencing methods to explore viral diversity and reveal potential virus-host interactions.</title>
        <authorList>
            <person name="Chow C.E."/>
            <person name="Winget D.M."/>
            <person name="White R.A.III."/>
            <person name="Hallam S.J."/>
            <person name="Suttle C.A."/>
        </authorList>
    </citation>
    <scope>NUCLEOTIDE SEQUENCE</scope>
    <source>
        <strain evidence="1">Oxic1_10</strain>
    </source>
</reference>
<sequence>MIIVVQLLVENQYHNLLFFLLHISFDEYDVQIRDKKYFLTYQNHYQNKIQHPKVLNQDYLQVSNFLKFLILYCIFYYKNQLLFYVFV</sequence>
<reference evidence="1" key="2">
    <citation type="submission" date="2015-03" db="EMBL/GenBank/DDBJ databases">
        <authorList>
            <person name="Chow C.-E.T."/>
            <person name="Winget D.M."/>
            <person name="White R.A.III."/>
            <person name="Hallam S.J."/>
            <person name="Suttle C.A."/>
        </authorList>
    </citation>
    <scope>NUCLEOTIDE SEQUENCE</scope>
    <source>
        <strain evidence="1">Oxic1_10</strain>
    </source>
</reference>
<dbReference type="EMBL" id="KR029605">
    <property type="protein sequence ID" value="AKH48544.1"/>
    <property type="molecule type" value="Genomic_DNA"/>
</dbReference>
<organism evidence="1">
    <name type="scientific">uncultured marine virus</name>
    <dbReference type="NCBI Taxonomy" id="186617"/>
    <lineage>
        <taxon>Viruses</taxon>
        <taxon>environmental samples</taxon>
    </lineage>
</organism>
<evidence type="ECO:0000313" key="1">
    <source>
        <dbReference type="EMBL" id="AKH48544.1"/>
    </source>
</evidence>
<name>A0A0F7L7I1_9VIRU</name>
<protein>
    <submittedName>
        <fullName evidence="1">Uncharacterized protein</fullName>
    </submittedName>
</protein>
<accession>A0A0F7L7I1</accession>
<proteinExistence type="predicted"/>